<gene>
    <name evidence="1" type="ORF">H7313_04755</name>
</gene>
<dbReference type="PROSITE" id="PS01332">
    <property type="entry name" value="HTH_RRF2_1"/>
    <property type="match status" value="1"/>
</dbReference>
<proteinExistence type="predicted"/>
<evidence type="ECO:0000313" key="1">
    <source>
        <dbReference type="EMBL" id="MBC2888658.1"/>
    </source>
</evidence>
<organism evidence="1 2">
    <name type="scientific">Gordonibacter massiliensis</name>
    <name type="common">ex Traore et al. 2017</name>
    <dbReference type="NCBI Taxonomy" id="1841863"/>
    <lineage>
        <taxon>Bacteria</taxon>
        <taxon>Bacillati</taxon>
        <taxon>Actinomycetota</taxon>
        <taxon>Coriobacteriia</taxon>
        <taxon>Eggerthellales</taxon>
        <taxon>Eggerthellaceae</taxon>
        <taxon>Gordonibacter</taxon>
    </lineage>
</organism>
<sequence length="145" mass="15396">MNSDFIVAVHALVFLNHKQSVVSSEALAENVCTNAARVRKIMAPLKRAGLVETREGNEGGYRFSGDAAQTNLASVAEALGVRFVEARWHSGSADKKCLVASGMAGIMDDIFADLDAGCLERLERITVGSIDKRIFGNGSAVPKSA</sequence>
<evidence type="ECO:0000313" key="2">
    <source>
        <dbReference type="Proteomes" id="UP000587396"/>
    </source>
</evidence>
<dbReference type="AlphaFoldDB" id="A0A842JFE8"/>
<dbReference type="Pfam" id="PF02082">
    <property type="entry name" value="Rrf2"/>
    <property type="match status" value="1"/>
</dbReference>
<dbReference type="InterPro" id="IPR000944">
    <property type="entry name" value="Tscrpt_reg_Rrf2"/>
</dbReference>
<dbReference type="EMBL" id="JACMSE010000002">
    <property type="protein sequence ID" value="MBC2888658.1"/>
    <property type="molecule type" value="Genomic_DNA"/>
</dbReference>
<dbReference type="InterPro" id="IPR030489">
    <property type="entry name" value="TR_Rrf2-type_CS"/>
</dbReference>
<dbReference type="PANTHER" id="PTHR33221">
    <property type="entry name" value="WINGED HELIX-TURN-HELIX TRANSCRIPTIONAL REGULATOR, RRF2 FAMILY"/>
    <property type="match status" value="1"/>
</dbReference>
<dbReference type="GO" id="GO:0003700">
    <property type="term" value="F:DNA-binding transcription factor activity"/>
    <property type="evidence" value="ECO:0007669"/>
    <property type="project" value="TreeGrafter"/>
</dbReference>
<dbReference type="Proteomes" id="UP000587396">
    <property type="component" value="Unassembled WGS sequence"/>
</dbReference>
<dbReference type="Gene3D" id="1.10.10.10">
    <property type="entry name" value="Winged helix-like DNA-binding domain superfamily/Winged helix DNA-binding domain"/>
    <property type="match status" value="1"/>
</dbReference>
<dbReference type="InterPro" id="IPR036388">
    <property type="entry name" value="WH-like_DNA-bd_sf"/>
</dbReference>
<dbReference type="PANTHER" id="PTHR33221:SF15">
    <property type="entry name" value="HTH-TYPE TRANSCRIPTIONAL REGULATOR YWGB-RELATED"/>
    <property type="match status" value="1"/>
</dbReference>
<dbReference type="InterPro" id="IPR036390">
    <property type="entry name" value="WH_DNA-bd_sf"/>
</dbReference>
<dbReference type="PROSITE" id="PS51197">
    <property type="entry name" value="HTH_RRF2_2"/>
    <property type="match status" value="1"/>
</dbReference>
<protein>
    <submittedName>
        <fullName evidence="1">Rrf2 family transcriptional regulator</fullName>
    </submittedName>
</protein>
<accession>A0A842JFE8</accession>
<comment type="caution">
    <text evidence="1">The sequence shown here is derived from an EMBL/GenBank/DDBJ whole genome shotgun (WGS) entry which is preliminary data.</text>
</comment>
<dbReference type="GO" id="GO:0005829">
    <property type="term" value="C:cytosol"/>
    <property type="evidence" value="ECO:0007669"/>
    <property type="project" value="TreeGrafter"/>
</dbReference>
<keyword evidence="2" id="KW-1185">Reference proteome</keyword>
<dbReference type="SUPFAM" id="SSF46785">
    <property type="entry name" value="Winged helix' DNA-binding domain"/>
    <property type="match status" value="1"/>
</dbReference>
<name>A0A842JFE8_9ACTN</name>
<reference evidence="1 2" key="1">
    <citation type="submission" date="2020-08" db="EMBL/GenBank/DDBJ databases">
        <authorList>
            <person name="Liu C."/>
            <person name="Sun Q."/>
        </authorList>
    </citation>
    <scope>NUCLEOTIDE SEQUENCE [LARGE SCALE GENOMIC DNA]</scope>
    <source>
        <strain evidence="1 2">N22</strain>
    </source>
</reference>